<gene>
    <name evidence="1" type="ORF">SMTD_LOCUS14724</name>
</gene>
<protein>
    <submittedName>
        <fullName evidence="1">Uncharacterized protein</fullName>
    </submittedName>
</protein>
<sequence>MTGWLLILECIPPTRGARERRLLLLPVGGKGKFWGDPHDAIGSYSSKPVDII</sequence>
<dbReference type="AlphaFoldDB" id="A0A3P8G3G8"/>
<organism evidence="1 2">
    <name type="scientific">Schistosoma mattheei</name>
    <dbReference type="NCBI Taxonomy" id="31246"/>
    <lineage>
        <taxon>Eukaryota</taxon>
        <taxon>Metazoa</taxon>
        <taxon>Spiralia</taxon>
        <taxon>Lophotrochozoa</taxon>
        <taxon>Platyhelminthes</taxon>
        <taxon>Trematoda</taxon>
        <taxon>Digenea</taxon>
        <taxon>Strigeidida</taxon>
        <taxon>Schistosomatoidea</taxon>
        <taxon>Schistosomatidae</taxon>
        <taxon>Schistosoma</taxon>
    </lineage>
</organism>
<name>A0A3P8G3G8_9TREM</name>
<proteinExistence type="predicted"/>
<keyword evidence="2" id="KW-1185">Reference proteome</keyword>
<dbReference type="Proteomes" id="UP000269396">
    <property type="component" value="Unassembled WGS sequence"/>
</dbReference>
<evidence type="ECO:0000313" key="2">
    <source>
        <dbReference type="Proteomes" id="UP000269396"/>
    </source>
</evidence>
<evidence type="ECO:0000313" key="1">
    <source>
        <dbReference type="EMBL" id="VDP66618.1"/>
    </source>
</evidence>
<dbReference type="EMBL" id="UZAL01034966">
    <property type="protein sequence ID" value="VDP66618.1"/>
    <property type="molecule type" value="Genomic_DNA"/>
</dbReference>
<reference evidence="1 2" key="1">
    <citation type="submission" date="2018-11" db="EMBL/GenBank/DDBJ databases">
        <authorList>
            <consortium name="Pathogen Informatics"/>
        </authorList>
    </citation>
    <scope>NUCLEOTIDE SEQUENCE [LARGE SCALE GENOMIC DNA]</scope>
    <source>
        <strain>Denwood</strain>
        <strain evidence="2">Zambia</strain>
    </source>
</reference>
<accession>A0A3P8G3G8</accession>